<dbReference type="InterPro" id="IPR036028">
    <property type="entry name" value="SH3-like_dom_sf"/>
</dbReference>
<reference evidence="7" key="1">
    <citation type="submission" date="2021-01" db="EMBL/GenBank/DDBJ databases">
        <authorList>
            <person name="Corre E."/>
            <person name="Pelletier E."/>
            <person name="Niang G."/>
            <person name="Scheremetjew M."/>
            <person name="Finn R."/>
            <person name="Kale V."/>
            <person name="Holt S."/>
            <person name="Cochrane G."/>
            <person name="Meng A."/>
            <person name="Brown T."/>
            <person name="Cohen L."/>
        </authorList>
    </citation>
    <scope>NUCLEOTIDE SEQUENCE</scope>
    <source>
        <strain evidence="7">WS</strain>
    </source>
</reference>
<dbReference type="PANTHER" id="PTHR12673:SF159">
    <property type="entry name" value="LD03170P"/>
    <property type="match status" value="1"/>
</dbReference>
<dbReference type="SMART" id="SM00325">
    <property type="entry name" value="RhoGEF"/>
    <property type="match status" value="1"/>
</dbReference>
<evidence type="ECO:0000313" key="7">
    <source>
        <dbReference type="EMBL" id="CAD9079197.1"/>
    </source>
</evidence>
<keyword evidence="3" id="KW-0175">Coiled coil</keyword>
<protein>
    <recommendedName>
        <fullName evidence="8">DH domain-containing protein</fullName>
    </recommendedName>
</protein>
<feature type="compositionally biased region" description="Gly residues" evidence="4">
    <location>
        <begin position="1"/>
        <end position="11"/>
    </location>
</feature>
<evidence type="ECO:0000256" key="2">
    <source>
        <dbReference type="PROSITE-ProRule" id="PRU00192"/>
    </source>
</evidence>
<name>A0A7S1KMT9_9EUKA</name>
<dbReference type="PROSITE" id="PS50010">
    <property type="entry name" value="DH_2"/>
    <property type="match status" value="1"/>
</dbReference>
<feature type="coiled-coil region" evidence="3">
    <location>
        <begin position="963"/>
        <end position="997"/>
    </location>
</feature>
<sequence>MSSSQGDGGGINTDSATTRKPRRSTLTDFKHAGKLVKMLHSKNASQTSALAPDVRFGGNYANNGGSGSLSPTPAGIPSADALMFPLTRKVSKKALRNRSKLHHNSDDLSDSWISKKMGQSAEDMIVSSSSIASSPVSPADYSATPTNRRSMSPLRNSLVRNIDHTAHVSTIPSSRRSTTSSSSVDNNVTATTDDTTATLSTTGRNTAAAQSRLIYQESIHSIMTNSKHHVLYAAVMLGRFDKMSEDELQLEEDAIVYVIRECDDLWLLGVTTQGEIGFFGENFCRRLPGIPPVLDPRVDKMLIFEHEIQQASELIWRTWKHYKEKKIMKKKLRKIYLRRFILKEWVEQEQGNLRDFQILKNLFYNPLKDASHILKREHFNEMFDGFPEMYETGASFSKALIALAGREHDMLNLFNRRCEEFKSFLTFVVKLDSSIQHISDNKEKNANFREFVKNQRKNPDSKNRTLLDLQTKPFKSLIHRQNIIVRLHKDTPPESPNYQVLSEAQANIIAVINFINDTKRSIQDRISMKNLQDEIHNFEVVKAWRYPVISGILNIQTARSSHSRSLKAHLMNDVFLFVKKQKLHIFYLVFTKLQVDMNDSNNLLMHLDNGLTYVDIKFKSSAEKTRWVQAFAECYGSEKEYAKENNIFSSINQMFHSYRHTIKEVADLSKKMDRKCEIYRYYRKRMDEATGNIEAKRKQFVAYVSDQQAQRKAMSLQAQEGRKDHEILKRERSNQINSALESLEQFKIIMRRDEKNFSELFGPGLTQLEQWKQEQNELLVHRNAQQVFSKFRAEQSLDYDPELEVLGDAHNVEMENVRQLVKALDSHEQSFMMMTSAAELQANLHTASEQINMMRNKNRELKGEVERLHRVADTASKELLLVASEPQKDTLKQVQKATQLIDQLQNSADKKSMQERILELENERDFYKSRMTEQESRSNDLMTMVNDLRSKSTDTTNSQHSPEDNVLKRKRHLEEQNHRLQEEILHLQTALTESRKEKTCIIQESRHRGRTLLQAHSELLREREEFVRLLATEREKSQRLHGIIHNLHQSNLQSTKRSWISETALDIQRSNTEELRIEALKSYYHIAFLEKEVLATKKDDTSRKKRLTIG</sequence>
<dbReference type="SUPFAM" id="SSF48065">
    <property type="entry name" value="DBL homology domain (DH-domain)"/>
    <property type="match status" value="1"/>
</dbReference>
<feature type="domain" description="DH" evidence="6">
    <location>
        <begin position="337"/>
        <end position="518"/>
    </location>
</feature>
<feature type="coiled-coil region" evidence="3">
    <location>
        <begin position="837"/>
        <end position="937"/>
    </location>
</feature>
<feature type="region of interest" description="Disordered" evidence="4">
    <location>
        <begin position="1"/>
        <end position="26"/>
    </location>
</feature>
<gene>
    <name evidence="7" type="ORF">PCOS0759_LOCUS2429</name>
</gene>
<feature type="region of interest" description="Disordered" evidence="4">
    <location>
        <begin position="165"/>
        <end position="203"/>
    </location>
</feature>
<proteinExistence type="predicted"/>
<dbReference type="SUPFAM" id="SSF50044">
    <property type="entry name" value="SH3-domain"/>
    <property type="match status" value="1"/>
</dbReference>
<dbReference type="Gene3D" id="1.20.900.10">
    <property type="entry name" value="Dbl homology (DH) domain"/>
    <property type="match status" value="1"/>
</dbReference>
<evidence type="ECO:0000259" key="6">
    <source>
        <dbReference type="PROSITE" id="PS50010"/>
    </source>
</evidence>
<keyword evidence="1 2" id="KW-0728">SH3 domain</keyword>
<evidence type="ECO:0000256" key="1">
    <source>
        <dbReference type="ARBA" id="ARBA00022443"/>
    </source>
</evidence>
<dbReference type="Gene3D" id="2.30.30.40">
    <property type="entry name" value="SH3 Domains"/>
    <property type="match status" value="1"/>
</dbReference>
<feature type="compositionally biased region" description="Low complexity" evidence="4">
    <location>
        <begin position="128"/>
        <end position="139"/>
    </location>
</feature>
<evidence type="ECO:0000259" key="5">
    <source>
        <dbReference type="PROSITE" id="PS50002"/>
    </source>
</evidence>
<dbReference type="PANTHER" id="PTHR12673">
    <property type="entry name" value="FACIOGENITAL DYSPLASIA PROTEIN"/>
    <property type="match status" value="1"/>
</dbReference>
<dbReference type="EMBL" id="HBGD01002936">
    <property type="protein sequence ID" value="CAD9079197.1"/>
    <property type="molecule type" value="Transcribed_RNA"/>
</dbReference>
<evidence type="ECO:0000256" key="3">
    <source>
        <dbReference type="SAM" id="Coils"/>
    </source>
</evidence>
<dbReference type="Pfam" id="PF00621">
    <property type="entry name" value="RhoGEF"/>
    <property type="match status" value="1"/>
</dbReference>
<dbReference type="InterPro" id="IPR001452">
    <property type="entry name" value="SH3_domain"/>
</dbReference>
<dbReference type="GO" id="GO:0005737">
    <property type="term" value="C:cytoplasm"/>
    <property type="evidence" value="ECO:0007669"/>
    <property type="project" value="TreeGrafter"/>
</dbReference>
<dbReference type="AlphaFoldDB" id="A0A7S1KMT9"/>
<dbReference type="InterPro" id="IPR051092">
    <property type="entry name" value="FYVE_RhoGEF_PH"/>
</dbReference>
<feature type="region of interest" description="Disordered" evidence="4">
    <location>
        <begin position="128"/>
        <end position="151"/>
    </location>
</feature>
<dbReference type="SMART" id="SM00326">
    <property type="entry name" value="SH3"/>
    <property type="match status" value="1"/>
</dbReference>
<dbReference type="InterPro" id="IPR000219">
    <property type="entry name" value="DH_dom"/>
</dbReference>
<evidence type="ECO:0008006" key="8">
    <source>
        <dbReference type="Google" id="ProtNLM"/>
    </source>
</evidence>
<accession>A0A7S1KMT9</accession>
<dbReference type="GO" id="GO:0005085">
    <property type="term" value="F:guanyl-nucleotide exchange factor activity"/>
    <property type="evidence" value="ECO:0007669"/>
    <property type="project" value="InterPro"/>
</dbReference>
<dbReference type="InterPro" id="IPR035899">
    <property type="entry name" value="DBL_dom_sf"/>
</dbReference>
<dbReference type="PROSITE" id="PS50002">
    <property type="entry name" value="SH3"/>
    <property type="match status" value="1"/>
</dbReference>
<feature type="compositionally biased region" description="Low complexity" evidence="4">
    <location>
        <begin position="173"/>
        <end position="202"/>
    </location>
</feature>
<organism evidence="7">
    <name type="scientific">Percolomonas cosmopolitus</name>
    <dbReference type="NCBI Taxonomy" id="63605"/>
    <lineage>
        <taxon>Eukaryota</taxon>
        <taxon>Discoba</taxon>
        <taxon>Heterolobosea</taxon>
        <taxon>Tetramitia</taxon>
        <taxon>Eutetramitia</taxon>
        <taxon>Percolomonadidae</taxon>
        <taxon>Percolomonas</taxon>
    </lineage>
</organism>
<evidence type="ECO:0000256" key="4">
    <source>
        <dbReference type="SAM" id="MobiDB-lite"/>
    </source>
</evidence>
<feature type="domain" description="SH3" evidence="5">
    <location>
        <begin position="229"/>
        <end position="289"/>
    </location>
</feature>